<sequence>MSDSNSDGSVAALVLGLCCLVVVGFGAWTAGFLSDHRVQTERTTRYAERTDEYIGRTCVGMDRAALLQCATEAIESSREDQRAEYNLNAQESMARWTFWLLGLSVITTGVAGGGIYYVHATLTETRAAVRAAEAANEVSRDVGQAQIRAYLSLTPGLPSGVKIDDFPSVQIFVENTGQSPAYSVLCASAIVPRNWYFDGNENFLVMTSFDKAPFQTPEALGTIGANGRSPTEAKCILLLDRSLYDKCFDRGDDAMFLAAIVTYVDVFGASHETRFCARMDDPVRGGGAIGNPETGQCRWTQTRFHNTAT</sequence>
<keyword evidence="1" id="KW-0472">Membrane</keyword>
<feature type="transmembrane region" description="Helical" evidence="1">
    <location>
        <begin position="96"/>
        <end position="118"/>
    </location>
</feature>
<keyword evidence="1" id="KW-0812">Transmembrane</keyword>
<evidence type="ECO:0000313" key="2">
    <source>
        <dbReference type="EMBL" id="TPE51506.1"/>
    </source>
</evidence>
<keyword evidence="3" id="KW-1185">Reference proteome</keyword>
<dbReference type="AlphaFoldDB" id="A0A501WZG6"/>
<dbReference type="OrthoDB" id="8482095at2"/>
<organism evidence="2 3">
    <name type="scientific">Amaricoccus solimangrovi</name>
    <dbReference type="NCBI Taxonomy" id="2589815"/>
    <lineage>
        <taxon>Bacteria</taxon>
        <taxon>Pseudomonadati</taxon>
        <taxon>Pseudomonadota</taxon>
        <taxon>Alphaproteobacteria</taxon>
        <taxon>Rhodobacterales</taxon>
        <taxon>Paracoccaceae</taxon>
        <taxon>Amaricoccus</taxon>
    </lineage>
</organism>
<feature type="transmembrane region" description="Helical" evidence="1">
    <location>
        <begin position="12"/>
        <end position="33"/>
    </location>
</feature>
<dbReference type="RefSeq" id="WP_140453942.1">
    <property type="nucleotide sequence ID" value="NZ_VFRP01000007.1"/>
</dbReference>
<comment type="caution">
    <text evidence="2">The sequence shown here is derived from an EMBL/GenBank/DDBJ whole genome shotgun (WGS) entry which is preliminary data.</text>
</comment>
<accession>A0A501WZG6</accession>
<reference evidence="2 3" key="1">
    <citation type="submission" date="2019-06" db="EMBL/GenBank/DDBJ databases">
        <title>A novel bacterium of genus Amaricoccus, isolated from marine sediment.</title>
        <authorList>
            <person name="Huang H."/>
            <person name="Mo K."/>
            <person name="Hu Y."/>
        </authorList>
    </citation>
    <scope>NUCLEOTIDE SEQUENCE [LARGE SCALE GENOMIC DNA]</scope>
    <source>
        <strain evidence="2 3">HB172011</strain>
    </source>
</reference>
<dbReference type="EMBL" id="VFRP01000007">
    <property type="protein sequence ID" value="TPE51506.1"/>
    <property type="molecule type" value="Genomic_DNA"/>
</dbReference>
<dbReference type="Proteomes" id="UP000319255">
    <property type="component" value="Unassembled WGS sequence"/>
</dbReference>
<evidence type="ECO:0000313" key="3">
    <source>
        <dbReference type="Proteomes" id="UP000319255"/>
    </source>
</evidence>
<keyword evidence="1" id="KW-1133">Transmembrane helix</keyword>
<name>A0A501WZG6_9RHOB</name>
<protein>
    <submittedName>
        <fullName evidence="2">Uncharacterized protein</fullName>
    </submittedName>
</protein>
<gene>
    <name evidence="2" type="ORF">FJM51_09755</name>
</gene>
<evidence type="ECO:0000256" key="1">
    <source>
        <dbReference type="SAM" id="Phobius"/>
    </source>
</evidence>
<proteinExistence type="predicted"/>